<evidence type="ECO:0000313" key="1">
    <source>
        <dbReference type="EMBL" id="KAF6806473.1"/>
    </source>
</evidence>
<name>A0A8H6J537_9PEZI</name>
<keyword evidence="2" id="KW-1185">Reference proteome</keyword>
<accession>A0A8H6J537</accession>
<dbReference type="EMBL" id="WIGN01000158">
    <property type="protein sequence ID" value="KAF6806473.1"/>
    <property type="molecule type" value="Genomic_DNA"/>
</dbReference>
<gene>
    <name evidence="1" type="ORF">CSOJ01_08821</name>
</gene>
<comment type="caution">
    <text evidence="1">The sequence shown here is derived from an EMBL/GenBank/DDBJ whole genome shotgun (WGS) entry which is preliminary data.</text>
</comment>
<reference evidence="1 2" key="1">
    <citation type="journal article" date="2020" name="Phytopathology">
        <title>Genome Sequence Resources of Colletotrichum truncatum, C. plurivorum, C. musicola, and C. sojae: Four Species Pathogenic to Soybean (Glycine max).</title>
        <authorList>
            <person name="Rogerio F."/>
            <person name="Boufleur T.R."/>
            <person name="Ciampi-Guillardi M."/>
            <person name="Sukno S.A."/>
            <person name="Thon M.R."/>
            <person name="Massola Junior N.S."/>
            <person name="Baroncelli R."/>
        </authorList>
    </citation>
    <scope>NUCLEOTIDE SEQUENCE [LARGE SCALE GENOMIC DNA]</scope>
    <source>
        <strain evidence="1 2">LFN0009</strain>
    </source>
</reference>
<evidence type="ECO:0000313" key="2">
    <source>
        <dbReference type="Proteomes" id="UP000652219"/>
    </source>
</evidence>
<proteinExistence type="predicted"/>
<dbReference type="Proteomes" id="UP000652219">
    <property type="component" value="Unassembled WGS sequence"/>
</dbReference>
<sequence>MSAMAVRLYEGIGVGREWTDPAGRLRSLPYGTRLPPPPPLDEEIMARARTAGQVVPPYPMRPLSPSRHPVFGPQTYAEYMAQVEEDNAWYDVWR</sequence>
<dbReference type="AlphaFoldDB" id="A0A8H6J537"/>
<organism evidence="1 2">
    <name type="scientific">Colletotrichum sojae</name>
    <dbReference type="NCBI Taxonomy" id="2175907"/>
    <lineage>
        <taxon>Eukaryota</taxon>
        <taxon>Fungi</taxon>
        <taxon>Dikarya</taxon>
        <taxon>Ascomycota</taxon>
        <taxon>Pezizomycotina</taxon>
        <taxon>Sordariomycetes</taxon>
        <taxon>Hypocreomycetidae</taxon>
        <taxon>Glomerellales</taxon>
        <taxon>Glomerellaceae</taxon>
        <taxon>Colletotrichum</taxon>
        <taxon>Colletotrichum orchidearum species complex</taxon>
    </lineage>
</organism>
<protein>
    <submittedName>
        <fullName evidence="1">Uncharacterized protein</fullName>
    </submittedName>
</protein>